<comment type="caution">
    <text evidence="3">The sequence shown here is derived from an EMBL/GenBank/DDBJ whole genome shotgun (WGS) entry which is preliminary data.</text>
</comment>
<sequence length="466" mass="53047">MVQATMNNLKSDPRLEFSYCMQCGACTAVCPAASINPDYNPREMIYRILNGINQRNYPYDKCFHCYSCKDICRSENNPANIAKIMNEEINGFQDHDIYKTFYEKGLCITPEILQPKYFPDWGSSYERAWQEVKKFNLKLPRIIPQDAINDIQKIVDMSKKTKFNKREEAKVQYLKKIQTDKIYFFKSCFMDSHYPGATESIRFILDKIGVDYIDDSCQSTCTGFGYYSGIISFETTVNINARNFAIAEEKGYNNIATACVTSYGVLNECKKVLNDGAAEESNKILKEMGLKYKGDVNINHIFETLYYLIPKIKKKIVNRFDGLHVAVHYGCHYTKMFRELAIPGSLESLVSVTGAIPVDYSEKNLCCGMGFSHTLNNRGDSRKIAERKLRSIRDAGAKVVITACPGCQITFDRNQEKIEEESKEKFGLVYLNHAQLIALAMGADPYETVGIQTHSNSIEKVLSDFI</sequence>
<dbReference type="Proteomes" id="UP000317158">
    <property type="component" value="Unassembled WGS sequence"/>
</dbReference>
<dbReference type="InterPro" id="IPR009051">
    <property type="entry name" value="Helical_ferredxn"/>
</dbReference>
<dbReference type="InterPro" id="IPR051278">
    <property type="entry name" value="HdrB/HdrD_reductase"/>
</dbReference>
<dbReference type="SUPFAM" id="SSF46548">
    <property type="entry name" value="alpha-helical ferredoxin"/>
    <property type="match status" value="1"/>
</dbReference>
<keyword evidence="1" id="KW-0560">Oxidoreductase</keyword>
<evidence type="ECO:0000259" key="2">
    <source>
        <dbReference type="PROSITE" id="PS51379"/>
    </source>
</evidence>
<dbReference type="PANTHER" id="PTHR42947:SF1">
    <property type="entry name" value="COB--COM HETERODISULFIDE REDUCTASE SUBUNIT B 1"/>
    <property type="match status" value="1"/>
</dbReference>
<dbReference type="PROSITE" id="PS51379">
    <property type="entry name" value="4FE4S_FER_2"/>
    <property type="match status" value="1"/>
</dbReference>
<dbReference type="GO" id="GO:0051536">
    <property type="term" value="F:iron-sulfur cluster binding"/>
    <property type="evidence" value="ECO:0007669"/>
    <property type="project" value="InterPro"/>
</dbReference>
<dbReference type="InterPro" id="IPR017896">
    <property type="entry name" value="4Fe4S_Fe-S-bd"/>
</dbReference>
<accession>A0A520KS42</accession>
<dbReference type="EMBL" id="RXIF01000006">
    <property type="protein sequence ID" value="RZN64585.1"/>
    <property type="molecule type" value="Genomic_DNA"/>
</dbReference>
<evidence type="ECO:0000313" key="4">
    <source>
        <dbReference type="Proteomes" id="UP000317158"/>
    </source>
</evidence>
<dbReference type="GO" id="GO:0016491">
    <property type="term" value="F:oxidoreductase activity"/>
    <property type="evidence" value="ECO:0007669"/>
    <property type="project" value="UniProtKB-KW"/>
</dbReference>
<dbReference type="Gene3D" id="1.20.1050.140">
    <property type="match status" value="1"/>
</dbReference>
<dbReference type="Pfam" id="PF02754">
    <property type="entry name" value="CCG"/>
    <property type="match status" value="2"/>
</dbReference>
<gene>
    <name evidence="3" type="ORF">EF806_04415</name>
</gene>
<evidence type="ECO:0000313" key="3">
    <source>
        <dbReference type="EMBL" id="RZN64585.1"/>
    </source>
</evidence>
<proteinExistence type="predicted"/>
<dbReference type="PANTHER" id="PTHR42947">
    <property type="entry name" value="COB--COM HETERODISULFIDE REDUCTASE SUBUNIT B 1"/>
    <property type="match status" value="1"/>
</dbReference>
<dbReference type="Gene3D" id="3.40.50.11810">
    <property type="match status" value="1"/>
</dbReference>
<dbReference type="InterPro" id="IPR017900">
    <property type="entry name" value="4Fe4S_Fe_S_CS"/>
</dbReference>
<name>A0A520KS42_METT2</name>
<organism evidence="3 4">
    <name type="scientific">Methanoliparum thermophilum</name>
    <dbReference type="NCBI Taxonomy" id="2491083"/>
    <lineage>
        <taxon>Archaea</taxon>
        <taxon>Methanobacteriati</taxon>
        <taxon>Methanobacteriota</taxon>
        <taxon>Candidatus Methanoliparia</taxon>
        <taxon>Candidatus Methanoliparales</taxon>
        <taxon>Candidatus Methanoliparaceae</taxon>
        <taxon>Candidatus Methanoliparum</taxon>
    </lineage>
</organism>
<protein>
    <submittedName>
        <fullName evidence="3">4Fe-4S dicluster domain-containing protein</fullName>
    </submittedName>
</protein>
<dbReference type="PROSITE" id="PS00198">
    <property type="entry name" value="4FE4S_FER_1"/>
    <property type="match status" value="1"/>
</dbReference>
<dbReference type="Pfam" id="PF13187">
    <property type="entry name" value="Fer4_9"/>
    <property type="match status" value="1"/>
</dbReference>
<dbReference type="InterPro" id="IPR004017">
    <property type="entry name" value="Cys_rich_dom"/>
</dbReference>
<evidence type="ECO:0000256" key="1">
    <source>
        <dbReference type="ARBA" id="ARBA00023002"/>
    </source>
</evidence>
<dbReference type="Gene3D" id="1.10.1060.10">
    <property type="entry name" value="Alpha-helical ferredoxin"/>
    <property type="match status" value="1"/>
</dbReference>
<reference evidence="3 4" key="1">
    <citation type="journal article" date="2019" name="Nat. Microbiol.">
        <title>Wide diversity of methane and short-chain alkane metabolisms in uncultured archaea.</title>
        <authorList>
            <person name="Borrel G."/>
            <person name="Adam P.S."/>
            <person name="McKay L.J."/>
            <person name="Chen L.X."/>
            <person name="Sierra-Garcia I.N."/>
            <person name="Sieber C.M."/>
            <person name="Letourneur Q."/>
            <person name="Ghozlane A."/>
            <person name="Andersen G.L."/>
            <person name="Li W.J."/>
            <person name="Hallam S.J."/>
            <person name="Muyzer G."/>
            <person name="de Oliveira V.M."/>
            <person name="Inskeep W.P."/>
            <person name="Banfield J.F."/>
            <person name="Gribaldo S."/>
        </authorList>
    </citation>
    <scope>NUCLEOTIDE SEQUENCE [LARGE SCALE GENOMIC DNA]</scope>
    <source>
        <strain evidence="3">NM1a</strain>
    </source>
</reference>
<feature type="domain" description="4Fe-4S ferredoxin-type" evidence="2">
    <location>
        <begin position="11"/>
        <end position="40"/>
    </location>
</feature>
<dbReference type="AlphaFoldDB" id="A0A520KS42"/>